<dbReference type="EMBL" id="KN847476">
    <property type="protein sequence ID" value="KIX08177.1"/>
    <property type="molecule type" value="Genomic_DNA"/>
</dbReference>
<feature type="transmembrane region" description="Helical" evidence="9">
    <location>
        <begin position="452"/>
        <end position="476"/>
    </location>
</feature>
<dbReference type="GO" id="GO:0015851">
    <property type="term" value="P:nucleobase transport"/>
    <property type="evidence" value="ECO:0007669"/>
    <property type="project" value="UniProtKB-ARBA"/>
</dbReference>
<evidence type="ECO:0000313" key="10">
    <source>
        <dbReference type="EMBL" id="KIX08177.1"/>
    </source>
</evidence>
<dbReference type="FunFam" id="1.10.4160.10:FF:000002">
    <property type="entry name" value="Purine-cytosine permease fcyB"/>
    <property type="match status" value="1"/>
</dbReference>
<evidence type="ECO:0008006" key="12">
    <source>
        <dbReference type="Google" id="ProtNLM"/>
    </source>
</evidence>
<dbReference type="OrthoDB" id="2116389at2759"/>
<feature type="transmembrane region" description="Helical" evidence="9">
    <location>
        <begin position="83"/>
        <end position="104"/>
    </location>
</feature>
<keyword evidence="3 8" id="KW-0813">Transport</keyword>
<keyword evidence="5 9" id="KW-0812">Transmembrane</keyword>
<feature type="transmembrane region" description="Helical" evidence="9">
    <location>
        <begin position="482"/>
        <end position="507"/>
    </location>
</feature>
<feature type="transmembrane region" description="Helical" evidence="9">
    <location>
        <begin position="248"/>
        <end position="266"/>
    </location>
</feature>
<evidence type="ECO:0000256" key="2">
    <source>
        <dbReference type="ARBA" id="ARBA00008974"/>
    </source>
</evidence>
<keyword evidence="11" id="KW-1185">Reference proteome</keyword>
<proteinExistence type="inferred from homology"/>
<feature type="transmembrane region" description="Helical" evidence="9">
    <location>
        <begin position="286"/>
        <end position="309"/>
    </location>
</feature>
<keyword evidence="7 8" id="KW-0472">Membrane</keyword>
<accession>A0A0D2G0X4</accession>
<dbReference type="CDD" id="cd11484">
    <property type="entry name" value="SLC-NCS1sbd_CobB-like"/>
    <property type="match status" value="1"/>
</dbReference>
<dbReference type="VEuPathDB" id="FungiDB:Z518_02833"/>
<feature type="transmembrane region" description="Helical" evidence="9">
    <location>
        <begin position="110"/>
        <end position="132"/>
    </location>
</feature>
<evidence type="ECO:0000256" key="3">
    <source>
        <dbReference type="ARBA" id="ARBA00022448"/>
    </source>
</evidence>
<dbReference type="GeneID" id="25290904"/>
<dbReference type="InterPro" id="IPR026030">
    <property type="entry name" value="Pur-cyt_permease_Fcy2/21/22"/>
</dbReference>
<comment type="similarity">
    <text evidence="2 8">Belongs to the purine-cytosine permease (2.A.39) family.</text>
</comment>
<dbReference type="STRING" id="1442369.A0A0D2G0X4"/>
<gene>
    <name evidence="10" type="ORF">Z518_02833</name>
</gene>
<sequence>MASYEKKGYDVEYQYGADDQHRSSIVPDQSGAVHGELFVTGDTLYAKLQRLAGRFRIEQRGIERVPDDERTDKSTFKVGTMWLAANMVVSSFAIGVLAVPVFALGFVDSLLTILFINILGIIPVAFFSTFGPRFGMRQMILSRFWFGYYGVKLIAIFNCLACLGWSSVNVIVGAQLLHAVNPHVPGYAGIIIIAAGTFLITLFGYKVVHMYEMISWVPCFVIFLIVLGEFAAHGSFENLPMGSGEGEAGSILSFAASVFGFATGWASYASDYTCYQPVNTPRTKVFFYVFAGLFFPLCFTEMLGLAIATATVNSPAYADAYARDAVGGLLHQVLVPPLGGFGKFCLVILALSIVGNNCPNIYSLTFSLQILTHYAQMIPRFLWTLVGTVIYCAIAIPGYSHFESVLENFMLVIGYWLAIYEGISLPEHFLFKRGFSGYSPEHYDQPKYLPPSIAALGAFCFGILGAVMGMAQVWFIGPIGKLIGIGYGGDIGFELAFSFTAVTYVVFRYFEYRYFHR</sequence>
<dbReference type="PANTHER" id="PTHR31806">
    <property type="entry name" value="PURINE-CYTOSINE PERMEASE FCY2-RELATED"/>
    <property type="match status" value="1"/>
</dbReference>
<dbReference type="AlphaFoldDB" id="A0A0D2G0X4"/>
<dbReference type="GO" id="GO:0022857">
    <property type="term" value="F:transmembrane transporter activity"/>
    <property type="evidence" value="ECO:0007669"/>
    <property type="project" value="InterPro"/>
</dbReference>
<comment type="subcellular location">
    <subcellularLocation>
        <location evidence="1">Membrane</location>
        <topology evidence="1">Multi-pass membrane protein</topology>
    </subcellularLocation>
</comment>
<name>A0A0D2G0X4_9EURO</name>
<evidence type="ECO:0000256" key="4">
    <source>
        <dbReference type="ARBA" id="ARBA00022553"/>
    </source>
</evidence>
<protein>
    <recommendedName>
        <fullName evidence="12">Purine-cytosine permease</fullName>
    </recommendedName>
</protein>
<feature type="transmembrane region" description="Helical" evidence="9">
    <location>
        <begin position="186"/>
        <end position="205"/>
    </location>
</feature>
<keyword evidence="4" id="KW-0597">Phosphoprotein</keyword>
<reference evidence="10 11" key="1">
    <citation type="submission" date="2015-01" db="EMBL/GenBank/DDBJ databases">
        <title>The Genome Sequence of Rhinocladiella mackenzie CBS 650.93.</title>
        <authorList>
            <consortium name="The Broad Institute Genomics Platform"/>
            <person name="Cuomo C."/>
            <person name="de Hoog S."/>
            <person name="Gorbushina A."/>
            <person name="Stielow B."/>
            <person name="Teixiera M."/>
            <person name="Abouelleil A."/>
            <person name="Chapman S.B."/>
            <person name="Priest M."/>
            <person name="Young S.K."/>
            <person name="Wortman J."/>
            <person name="Nusbaum C."/>
            <person name="Birren B."/>
        </authorList>
    </citation>
    <scope>NUCLEOTIDE SEQUENCE [LARGE SCALE GENOMIC DNA]</scope>
    <source>
        <strain evidence="10 11">CBS 650.93</strain>
    </source>
</reference>
<dbReference type="RefSeq" id="XP_013275313.1">
    <property type="nucleotide sequence ID" value="XM_013419859.1"/>
</dbReference>
<dbReference type="PIRSF" id="PIRSF002744">
    <property type="entry name" value="Pur-cyt_permease"/>
    <property type="match status" value="1"/>
</dbReference>
<feature type="transmembrane region" description="Helical" evidence="9">
    <location>
        <begin position="381"/>
        <end position="400"/>
    </location>
</feature>
<evidence type="ECO:0000256" key="1">
    <source>
        <dbReference type="ARBA" id="ARBA00004141"/>
    </source>
</evidence>
<feature type="transmembrane region" description="Helical" evidence="9">
    <location>
        <begin position="217"/>
        <end position="236"/>
    </location>
</feature>
<evidence type="ECO:0000256" key="8">
    <source>
        <dbReference type="PIRNR" id="PIRNR002744"/>
    </source>
</evidence>
<evidence type="ECO:0000256" key="7">
    <source>
        <dbReference type="ARBA" id="ARBA00023136"/>
    </source>
</evidence>
<dbReference type="GO" id="GO:0000329">
    <property type="term" value="C:fungal-type vacuole membrane"/>
    <property type="evidence" value="ECO:0007669"/>
    <property type="project" value="TreeGrafter"/>
</dbReference>
<feature type="transmembrane region" description="Helical" evidence="9">
    <location>
        <begin position="329"/>
        <end position="354"/>
    </location>
</feature>
<evidence type="ECO:0000256" key="5">
    <source>
        <dbReference type="ARBA" id="ARBA00022692"/>
    </source>
</evidence>
<feature type="transmembrane region" description="Helical" evidence="9">
    <location>
        <begin position="144"/>
        <end position="166"/>
    </location>
</feature>
<dbReference type="HOGENOM" id="CLU_026016_2_2_1"/>
<evidence type="ECO:0000256" key="6">
    <source>
        <dbReference type="ARBA" id="ARBA00022989"/>
    </source>
</evidence>
<feature type="transmembrane region" description="Helical" evidence="9">
    <location>
        <begin position="412"/>
        <end position="431"/>
    </location>
</feature>
<organism evidence="10 11">
    <name type="scientific">Rhinocladiella mackenziei CBS 650.93</name>
    <dbReference type="NCBI Taxonomy" id="1442369"/>
    <lineage>
        <taxon>Eukaryota</taxon>
        <taxon>Fungi</taxon>
        <taxon>Dikarya</taxon>
        <taxon>Ascomycota</taxon>
        <taxon>Pezizomycotina</taxon>
        <taxon>Eurotiomycetes</taxon>
        <taxon>Chaetothyriomycetidae</taxon>
        <taxon>Chaetothyriales</taxon>
        <taxon>Herpotrichiellaceae</taxon>
        <taxon>Rhinocladiella</taxon>
    </lineage>
</organism>
<evidence type="ECO:0000256" key="9">
    <source>
        <dbReference type="SAM" id="Phobius"/>
    </source>
</evidence>
<keyword evidence="6 9" id="KW-1133">Transmembrane helix</keyword>
<evidence type="ECO:0000313" key="11">
    <source>
        <dbReference type="Proteomes" id="UP000053617"/>
    </source>
</evidence>
<dbReference type="PANTHER" id="PTHR31806:SF1">
    <property type="entry name" value="PURINE-CYTOSINE PERMEASE FCY2-RELATED"/>
    <property type="match status" value="1"/>
</dbReference>
<dbReference type="Proteomes" id="UP000053617">
    <property type="component" value="Unassembled WGS sequence"/>
</dbReference>
<dbReference type="InterPro" id="IPR001248">
    <property type="entry name" value="Pur-cyt_permease"/>
</dbReference>
<dbReference type="Gene3D" id="1.10.4160.10">
    <property type="entry name" value="Hydantoin permease"/>
    <property type="match status" value="1"/>
</dbReference>
<dbReference type="GO" id="GO:0005886">
    <property type="term" value="C:plasma membrane"/>
    <property type="evidence" value="ECO:0007669"/>
    <property type="project" value="TreeGrafter"/>
</dbReference>
<dbReference type="Pfam" id="PF02133">
    <property type="entry name" value="Transp_cyt_pur"/>
    <property type="match status" value="1"/>
</dbReference>